<organism evidence="3 4">
    <name type="scientific">Pseudaminobacter soli</name>
    <name type="common">ex Zhang et al. 2022</name>
    <dbReference type="NCBI Taxonomy" id="2831468"/>
    <lineage>
        <taxon>Bacteria</taxon>
        <taxon>Pseudomonadati</taxon>
        <taxon>Pseudomonadota</taxon>
        <taxon>Alphaproteobacteria</taxon>
        <taxon>Hyphomicrobiales</taxon>
        <taxon>Phyllobacteriaceae</taxon>
        <taxon>Pseudaminobacter</taxon>
    </lineage>
</organism>
<dbReference type="SUPFAM" id="SSF47413">
    <property type="entry name" value="lambda repressor-like DNA-binding domains"/>
    <property type="match status" value="1"/>
</dbReference>
<gene>
    <name evidence="3" type="ORF">KEU06_28285</name>
</gene>
<evidence type="ECO:0000313" key="3">
    <source>
        <dbReference type="EMBL" id="MBS3652488.1"/>
    </source>
</evidence>
<dbReference type="CDD" id="cd00093">
    <property type="entry name" value="HTH_XRE"/>
    <property type="match status" value="1"/>
</dbReference>
<evidence type="ECO:0000259" key="2">
    <source>
        <dbReference type="PROSITE" id="PS50943"/>
    </source>
</evidence>
<evidence type="ECO:0000313" key="4">
    <source>
        <dbReference type="Proteomes" id="UP000680348"/>
    </source>
</evidence>
<sequence>MDSMTEIMGVLRAGRALLGLSQEELAGLAGVSRQIVVRIEKGESNVLVDAIDKVRSALEAGGVIFIDGSPERGPGVAMTRRPDLGLPVVSSPPDRL</sequence>
<keyword evidence="4" id="KW-1185">Reference proteome</keyword>
<accession>A0A942I4U6</accession>
<comment type="caution">
    <text evidence="3">The sequence shown here is derived from an EMBL/GenBank/DDBJ whole genome shotgun (WGS) entry which is preliminary data.</text>
</comment>
<dbReference type="Pfam" id="PF01381">
    <property type="entry name" value="HTH_3"/>
    <property type="match status" value="1"/>
</dbReference>
<feature type="region of interest" description="Disordered" evidence="1">
    <location>
        <begin position="74"/>
        <end position="96"/>
    </location>
</feature>
<dbReference type="PROSITE" id="PS50943">
    <property type="entry name" value="HTH_CROC1"/>
    <property type="match status" value="1"/>
</dbReference>
<dbReference type="InterPro" id="IPR001387">
    <property type="entry name" value="Cro/C1-type_HTH"/>
</dbReference>
<dbReference type="GO" id="GO:0003677">
    <property type="term" value="F:DNA binding"/>
    <property type="evidence" value="ECO:0007669"/>
    <property type="project" value="InterPro"/>
</dbReference>
<proteinExistence type="predicted"/>
<dbReference type="EMBL" id="JAGWCR010000027">
    <property type="protein sequence ID" value="MBS3652488.1"/>
    <property type="molecule type" value="Genomic_DNA"/>
</dbReference>
<dbReference type="InterPro" id="IPR010982">
    <property type="entry name" value="Lambda_DNA-bd_dom_sf"/>
</dbReference>
<protein>
    <submittedName>
        <fullName evidence="3">Helix-turn-helix domain-containing protein</fullName>
    </submittedName>
</protein>
<reference evidence="3" key="1">
    <citation type="submission" date="2021-04" db="EMBL/GenBank/DDBJ databases">
        <title>Pseudaminobacter soli sp. nov., isolated from paddy soil contaminated by heavy metals.</title>
        <authorList>
            <person name="Zhang K."/>
        </authorList>
    </citation>
    <scope>NUCLEOTIDE SEQUENCE</scope>
    <source>
        <strain evidence="3">19-2017</strain>
    </source>
</reference>
<dbReference type="SMART" id="SM00530">
    <property type="entry name" value="HTH_XRE"/>
    <property type="match status" value="1"/>
</dbReference>
<feature type="domain" description="HTH cro/C1-type" evidence="2">
    <location>
        <begin position="11"/>
        <end position="59"/>
    </location>
</feature>
<evidence type="ECO:0000256" key="1">
    <source>
        <dbReference type="SAM" id="MobiDB-lite"/>
    </source>
</evidence>
<name>A0A942I4U6_9HYPH</name>
<dbReference type="Proteomes" id="UP000680348">
    <property type="component" value="Unassembled WGS sequence"/>
</dbReference>
<dbReference type="AlphaFoldDB" id="A0A942I4U6"/>
<dbReference type="Gene3D" id="1.10.260.40">
    <property type="entry name" value="lambda repressor-like DNA-binding domains"/>
    <property type="match status" value="1"/>
</dbReference>